<dbReference type="PANTHER" id="PTHR37689">
    <property type="entry name" value="PROTEIN FDHE"/>
    <property type="match status" value="1"/>
</dbReference>
<comment type="similarity">
    <text evidence="2">Belongs to the FdhE family.</text>
</comment>
<gene>
    <name evidence="2 6" type="primary">fdhE</name>
    <name evidence="6" type="ORF">GCM10007301_53520</name>
</gene>
<dbReference type="InterPro" id="IPR056797">
    <property type="entry name" value="FdhE_central"/>
</dbReference>
<feature type="domain" description="FdhE C-terminal" evidence="5">
    <location>
        <begin position="232"/>
        <end position="308"/>
    </location>
</feature>
<dbReference type="GO" id="GO:0008199">
    <property type="term" value="F:ferric iron binding"/>
    <property type="evidence" value="ECO:0007669"/>
    <property type="project" value="TreeGrafter"/>
</dbReference>
<dbReference type="Gene3D" id="3.90.1670.10">
    <property type="entry name" value="FdhE-like domain"/>
    <property type="match status" value="1"/>
</dbReference>
<accession>A0A917FJ38</accession>
<reference evidence="6" key="1">
    <citation type="journal article" date="2014" name="Int. J. Syst. Evol. Microbiol.">
        <title>Complete genome sequence of Corynebacterium casei LMG S-19264T (=DSM 44701T), isolated from a smear-ripened cheese.</title>
        <authorList>
            <consortium name="US DOE Joint Genome Institute (JGI-PGF)"/>
            <person name="Walter F."/>
            <person name="Albersmeier A."/>
            <person name="Kalinowski J."/>
            <person name="Ruckert C."/>
        </authorList>
    </citation>
    <scope>NUCLEOTIDE SEQUENCE</scope>
    <source>
        <strain evidence="6">CCM 7897</strain>
    </source>
</reference>
<dbReference type="PANTHER" id="PTHR37689:SF1">
    <property type="entry name" value="PROTEIN FDHE"/>
    <property type="match status" value="1"/>
</dbReference>
<evidence type="ECO:0000313" key="6">
    <source>
        <dbReference type="EMBL" id="GGF86923.1"/>
    </source>
</evidence>
<dbReference type="InterPro" id="IPR006452">
    <property type="entry name" value="Formate_DH_accessory"/>
</dbReference>
<feature type="domain" description="FdhE central" evidence="4">
    <location>
        <begin position="194"/>
        <end position="231"/>
    </location>
</feature>
<dbReference type="InterPro" id="IPR056796">
    <property type="entry name" value="FdhE_C"/>
</dbReference>
<evidence type="ECO:0000256" key="2">
    <source>
        <dbReference type="HAMAP-Rule" id="MF_00611"/>
    </source>
</evidence>
<evidence type="ECO:0000259" key="5">
    <source>
        <dbReference type="Pfam" id="PF24860"/>
    </source>
</evidence>
<dbReference type="PIRSF" id="PIRSF018296">
    <property type="entry name" value="Format_dh_formtn"/>
    <property type="match status" value="1"/>
</dbReference>
<evidence type="ECO:0000259" key="3">
    <source>
        <dbReference type="Pfam" id="PF04216"/>
    </source>
</evidence>
<dbReference type="Pfam" id="PF24859">
    <property type="entry name" value="FdhE_central"/>
    <property type="match status" value="1"/>
</dbReference>
<evidence type="ECO:0000256" key="1">
    <source>
        <dbReference type="ARBA" id="ARBA00022490"/>
    </source>
</evidence>
<dbReference type="NCBIfam" id="TIGR01562">
    <property type="entry name" value="FdhE"/>
    <property type="match status" value="1"/>
</dbReference>
<dbReference type="SUPFAM" id="SSF144020">
    <property type="entry name" value="FdhE-like"/>
    <property type="match status" value="1"/>
</dbReference>
<dbReference type="InterPro" id="IPR024064">
    <property type="entry name" value="FdhE-like_sf"/>
</dbReference>
<dbReference type="GO" id="GO:0005829">
    <property type="term" value="C:cytosol"/>
    <property type="evidence" value="ECO:0007669"/>
    <property type="project" value="TreeGrafter"/>
</dbReference>
<comment type="caution">
    <text evidence="6">The sequence shown here is derived from an EMBL/GenBank/DDBJ whole genome shotgun (WGS) entry which is preliminary data.</text>
</comment>
<name>A0A917FJ38_9HYPH</name>
<feature type="domain" description="FdhE N-terminal" evidence="3">
    <location>
        <begin position="29"/>
        <end position="190"/>
    </location>
</feature>
<protein>
    <recommendedName>
        <fullName evidence="2">Protein FdhE homolog</fullName>
    </recommendedName>
</protein>
<dbReference type="RefSeq" id="WP_188583924.1">
    <property type="nucleotide sequence ID" value="NZ_BMCT01000011.1"/>
</dbReference>
<dbReference type="GO" id="GO:0051604">
    <property type="term" value="P:protein maturation"/>
    <property type="evidence" value="ECO:0007669"/>
    <property type="project" value="TreeGrafter"/>
</dbReference>
<dbReference type="Pfam" id="PF24860">
    <property type="entry name" value="FdhE_C"/>
    <property type="match status" value="1"/>
</dbReference>
<dbReference type="Pfam" id="PF04216">
    <property type="entry name" value="FdhE_N"/>
    <property type="match status" value="1"/>
</dbReference>
<comment type="subcellular location">
    <subcellularLocation>
        <location evidence="2">Cytoplasm</location>
    </subcellularLocation>
</comment>
<dbReference type="AlphaFoldDB" id="A0A917FJ38"/>
<keyword evidence="7" id="KW-1185">Reference proteome</keyword>
<comment type="function">
    <text evidence="2">Necessary for formate dehydrogenase activity.</text>
</comment>
<evidence type="ECO:0000313" key="7">
    <source>
        <dbReference type="Proteomes" id="UP000606044"/>
    </source>
</evidence>
<evidence type="ECO:0000259" key="4">
    <source>
        <dbReference type="Pfam" id="PF24859"/>
    </source>
</evidence>
<sequence length="311" mass="33201">MSNSPGSPSSGAIQPDPSVIGGIAQPALAYLPDPETLFDKRAKRFADMAERSDLKPYLLFLGSIAAAQRDILSGLPAVEPVDAERLARSREHAMPPLDRGNFTSDTTFETTFDRLLAQAKALEMPEAARTALDSVIAADSVSRDQMVRNVLADALPVEALAEHVFVAAALQVHFARRATGLDSKKLVPVGDGACPCCGGPPVASLIVDWPQAPGARYCGCALCGTLWNYVRVRCTACGSTKGIGLEEVEGLDGGCKAETCEECHSYGKLFYLNKEPGAEPLADDVATLGLDLLMKDRPYRRAAFNPFLLGY</sequence>
<dbReference type="HAMAP" id="MF_00611">
    <property type="entry name" value="FdeH"/>
    <property type="match status" value="1"/>
</dbReference>
<reference evidence="6" key="2">
    <citation type="submission" date="2020-09" db="EMBL/GenBank/DDBJ databases">
        <authorList>
            <person name="Sun Q."/>
            <person name="Sedlacek I."/>
        </authorList>
    </citation>
    <scope>NUCLEOTIDE SEQUENCE</scope>
    <source>
        <strain evidence="6">CCM 7897</strain>
    </source>
</reference>
<dbReference type="Proteomes" id="UP000606044">
    <property type="component" value="Unassembled WGS sequence"/>
</dbReference>
<proteinExistence type="inferred from homology"/>
<organism evidence="6 7">
    <name type="scientific">Azorhizobium oxalatiphilum</name>
    <dbReference type="NCBI Taxonomy" id="980631"/>
    <lineage>
        <taxon>Bacteria</taxon>
        <taxon>Pseudomonadati</taxon>
        <taxon>Pseudomonadota</taxon>
        <taxon>Alphaproteobacteria</taxon>
        <taxon>Hyphomicrobiales</taxon>
        <taxon>Xanthobacteraceae</taxon>
        <taxon>Azorhizobium</taxon>
    </lineage>
</organism>
<dbReference type="EMBL" id="BMCT01000011">
    <property type="protein sequence ID" value="GGF86923.1"/>
    <property type="molecule type" value="Genomic_DNA"/>
</dbReference>
<dbReference type="CDD" id="cd16341">
    <property type="entry name" value="FdhE"/>
    <property type="match status" value="1"/>
</dbReference>
<keyword evidence="1 2" id="KW-0963">Cytoplasm</keyword>
<dbReference type="InterPro" id="IPR056774">
    <property type="entry name" value="FdhE_N"/>
</dbReference>